<dbReference type="InterPro" id="IPR016167">
    <property type="entry name" value="FAD-bd_PCMH_sub1"/>
</dbReference>
<evidence type="ECO:0000256" key="5">
    <source>
        <dbReference type="SAM" id="SignalP"/>
    </source>
</evidence>
<dbReference type="Gene3D" id="3.30.465.10">
    <property type="match status" value="1"/>
</dbReference>
<dbReference type="Pfam" id="PF01565">
    <property type="entry name" value="FAD_binding_4"/>
    <property type="match status" value="1"/>
</dbReference>
<dbReference type="GO" id="GO:0016491">
    <property type="term" value="F:oxidoreductase activity"/>
    <property type="evidence" value="ECO:0007669"/>
    <property type="project" value="UniProtKB-KW"/>
</dbReference>
<gene>
    <name evidence="7" type="ORF">LshimejAT787_1105410</name>
</gene>
<dbReference type="Gene3D" id="3.40.462.20">
    <property type="match status" value="1"/>
</dbReference>
<dbReference type="EMBL" id="BRPK01000011">
    <property type="protein sequence ID" value="GLB42526.1"/>
    <property type="molecule type" value="Genomic_DNA"/>
</dbReference>
<sequence length="492" mass="52102">MVPKVLLLAAPLVLLAHARPAALELQKRILLDPICTRIDNATSSATSVHYPGDLRYDNDISHWASSSTQLAKCSVRPGTATDVGIILGIVGSTGTPFAVKGGGHASNPGFSSTPGVLIAMSRFSEVTYDAASQTAVVGAGLIWDDVYAALAPHNVNVVGGRVTGVGVAGFTLGGGYSWLTNQRGLTIDTVTAFELVKPSGEVVNVTQNSDPELFFGLKGGMNNFGVVTRFTLQTFPQGQVWGGLITYTFPHLPDVAAATANFAASVTDLKASIITTYNFLLGQPGVSQLLFYDGPSPPSGIFDDFLAIPHLTMDVSARDFLSLVKSSPANSTYGQRGIFNSVSLTQYTPTILDAILNETVFWGSHLSFDTGVFISYDVEPFLPSLFSHGAASSSAYPPARGTGLLPLNIYYAWSLELSDDKFHEAARQSAARIKDLAIAEGQDIVDAAVYPNYAIYDTPLVGLYGGNVPALQALKARVDPQNVMNLAGGFRL</sequence>
<feature type="chain" id="PRO_5040121350" evidence="5">
    <location>
        <begin position="19"/>
        <end position="492"/>
    </location>
</feature>
<dbReference type="PANTHER" id="PTHR42973:SF13">
    <property type="entry name" value="FAD-BINDING PCMH-TYPE DOMAIN-CONTAINING PROTEIN"/>
    <property type="match status" value="1"/>
</dbReference>
<proteinExistence type="inferred from homology"/>
<feature type="domain" description="FAD-binding PCMH-type" evidence="6">
    <location>
        <begin position="67"/>
        <end position="237"/>
    </location>
</feature>
<evidence type="ECO:0000259" key="6">
    <source>
        <dbReference type="PROSITE" id="PS51387"/>
    </source>
</evidence>
<evidence type="ECO:0000256" key="1">
    <source>
        <dbReference type="ARBA" id="ARBA00005466"/>
    </source>
</evidence>
<accession>A0A9P3PWK7</accession>
<evidence type="ECO:0000313" key="8">
    <source>
        <dbReference type="Proteomes" id="UP001063166"/>
    </source>
</evidence>
<dbReference type="PROSITE" id="PS51387">
    <property type="entry name" value="FAD_PCMH"/>
    <property type="match status" value="1"/>
</dbReference>
<evidence type="ECO:0000256" key="3">
    <source>
        <dbReference type="ARBA" id="ARBA00022827"/>
    </source>
</evidence>
<dbReference type="OrthoDB" id="2151789at2759"/>
<dbReference type="PANTHER" id="PTHR42973">
    <property type="entry name" value="BINDING OXIDOREDUCTASE, PUTATIVE (AFU_ORTHOLOGUE AFUA_1G17690)-RELATED"/>
    <property type="match status" value="1"/>
</dbReference>
<organism evidence="7 8">
    <name type="scientific">Lyophyllum shimeji</name>
    <name type="common">Hon-shimeji</name>
    <name type="synonym">Tricholoma shimeji</name>
    <dbReference type="NCBI Taxonomy" id="47721"/>
    <lineage>
        <taxon>Eukaryota</taxon>
        <taxon>Fungi</taxon>
        <taxon>Dikarya</taxon>
        <taxon>Basidiomycota</taxon>
        <taxon>Agaricomycotina</taxon>
        <taxon>Agaricomycetes</taxon>
        <taxon>Agaricomycetidae</taxon>
        <taxon>Agaricales</taxon>
        <taxon>Tricholomatineae</taxon>
        <taxon>Lyophyllaceae</taxon>
        <taxon>Lyophyllum</taxon>
    </lineage>
</organism>
<dbReference type="SUPFAM" id="SSF56176">
    <property type="entry name" value="FAD-binding/transporter-associated domain-like"/>
    <property type="match status" value="1"/>
</dbReference>
<dbReference type="InterPro" id="IPR006094">
    <property type="entry name" value="Oxid_FAD_bind_N"/>
</dbReference>
<dbReference type="InterPro" id="IPR050416">
    <property type="entry name" value="FAD-linked_Oxidoreductase"/>
</dbReference>
<comment type="caution">
    <text evidence="7">The sequence shown here is derived from an EMBL/GenBank/DDBJ whole genome shotgun (WGS) entry which is preliminary data.</text>
</comment>
<feature type="signal peptide" evidence="5">
    <location>
        <begin position="1"/>
        <end position="18"/>
    </location>
</feature>
<evidence type="ECO:0000256" key="4">
    <source>
        <dbReference type="ARBA" id="ARBA00023002"/>
    </source>
</evidence>
<keyword evidence="5" id="KW-0732">Signal</keyword>
<dbReference type="AlphaFoldDB" id="A0A9P3PWK7"/>
<protein>
    <submittedName>
        <fullName evidence="7">Oxygen-dependent FAD-linked oxidoreductase family protein</fullName>
    </submittedName>
</protein>
<keyword evidence="8" id="KW-1185">Reference proteome</keyword>
<keyword evidence="2" id="KW-0285">Flavoprotein</keyword>
<comment type="similarity">
    <text evidence="1">Belongs to the oxygen-dependent FAD-linked oxidoreductase family.</text>
</comment>
<name>A0A9P3PWK7_LYOSH</name>
<dbReference type="GO" id="GO:0071949">
    <property type="term" value="F:FAD binding"/>
    <property type="evidence" value="ECO:0007669"/>
    <property type="project" value="InterPro"/>
</dbReference>
<dbReference type="Gene3D" id="3.30.43.10">
    <property type="entry name" value="Uridine Diphospho-n-acetylenolpyruvylglucosamine Reductase, domain 2"/>
    <property type="match status" value="1"/>
</dbReference>
<reference evidence="7" key="1">
    <citation type="submission" date="2022-07" db="EMBL/GenBank/DDBJ databases">
        <title>The genome of Lyophyllum shimeji provides insight into the initial evolution of ectomycorrhizal fungal genome.</title>
        <authorList>
            <person name="Kobayashi Y."/>
            <person name="Shibata T."/>
            <person name="Hirakawa H."/>
            <person name="Shigenobu S."/>
            <person name="Nishiyama T."/>
            <person name="Yamada A."/>
            <person name="Hasebe M."/>
            <person name="Kawaguchi M."/>
        </authorList>
    </citation>
    <scope>NUCLEOTIDE SEQUENCE</scope>
    <source>
        <strain evidence="7">AT787</strain>
    </source>
</reference>
<keyword evidence="3" id="KW-0274">FAD</keyword>
<dbReference type="InterPro" id="IPR016166">
    <property type="entry name" value="FAD-bd_PCMH"/>
</dbReference>
<dbReference type="Proteomes" id="UP001063166">
    <property type="component" value="Unassembled WGS sequence"/>
</dbReference>
<dbReference type="InterPro" id="IPR036318">
    <property type="entry name" value="FAD-bd_PCMH-like_sf"/>
</dbReference>
<evidence type="ECO:0000256" key="2">
    <source>
        <dbReference type="ARBA" id="ARBA00022630"/>
    </source>
</evidence>
<keyword evidence="4" id="KW-0560">Oxidoreductase</keyword>
<dbReference type="InterPro" id="IPR016169">
    <property type="entry name" value="FAD-bd_PCMH_sub2"/>
</dbReference>
<evidence type="ECO:0000313" key="7">
    <source>
        <dbReference type="EMBL" id="GLB42526.1"/>
    </source>
</evidence>